<dbReference type="KEGG" id="trc:DYE49_00320"/>
<dbReference type="EMBL" id="CP031517">
    <property type="protein sequence ID" value="QOS38983.1"/>
    <property type="molecule type" value="Genomic_DNA"/>
</dbReference>
<proteinExistence type="predicted"/>
<gene>
    <name evidence="3" type="ORF">DYE49_00320</name>
</gene>
<dbReference type="Gene3D" id="2.60.120.260">
    <property type="entry name" value="Galactose-binding domain-like"/>
    <property type="match status" value="1"/>
</dbReference>
<dbReference type="AlphaFoldDB" id="A0A7M1XI12"/>
<evidence type="ECO:0000313" key="3">
    <source>
        <dbReference type="EMBL" id="QOS38983.1"/>
    </source>
</evidence>
<dbReference type="InterPro" id="IPR008979">
    <property type="entry name" value="Galactose-bd-like_sf"/>
</dbReference>
<evidence type="ECO:0008006" key="5">
    <source>
        <dbReference type="Google" id="ProtNLM"/>
    </source>
</evidence>
<protein>
    <recommendedName>
        <fullName evidence="5">F5/8 type C domain-containing protein</fullName>
    </recommendedName>
</protein>
<keyword evidence="2" id="KW-0732">Signal</keyword>
<dbReference type="Gene3D" id="2.60.40.1080">
    <property type="match status" value="1"/>
</dbReference>
<accession>A0A7M1XI12</accession>
<reference evidence="3 4" key="1">
    <citation type="submission" date="2018-08" db="EMBL/GenBank/DDBJ databases">
        <title>The first complete genome of Treponema rectale (CHPAT), a commensal spirochete of the bovine rectum.</title>
        <authorList>
            <person name="Staton G.J."/>
            <person name="Clegg S.R."/>
            <person name="Carter S.D."/>
            <person name="Radford A.D."/>
            <person name="Darby A."/>
            <person name="Hall N."/>
            <person name="Birtles R.J."/>
            <person name="Evans N.J."/>
        </authorList>
    </citation>
    <scope>NUCLEOTIDE SEQUENCE [LARGE SCALE GENOMIC DNA]</scope>
    <source>
        <strain evidence="3 4">CHPA</strain>
    </source>
</reference>
<dbReference type="SUPFAM" id="SSF49785">
    <property type="entry name" value="Galactose-binding domain-like"/>
    <property type="match status" value="1"/>
</dbReference>
<sequence length="595" mass="66538">MKNKKFLMTLSLVSLFGMVACEKENSSVLDEKPIDVSTIQDSSSTKTSDKESSSSVVDSTNGSSSQNDSSSPKDSTPTVVTWKEALTRAINKDYSNMTVNTLAYSESVEETGESILYYDDYQIILSDYFGTTYTNYYHDYNDVSYQWFDGDEKKGEKDGWLTKGYNDAYVGLGLYSYLDARRVLSMVDKYQNLVSYSYGTYYIVDEAAVNDIVSTCFMWCPDVSVDTFFFTIDSFSFNFKKMGVFDTEIDTDKNQSFFVIDQVGSTIYDDSKLPEEPTSENVLEYWQFKGWTGPSIHLYPSSLTLAADQNVTPAEDGTYTLEIEKNLLLTRSINYTYPEGVEEARIIKENGDFAFQTSDASVAEVGYDKANQLSIMAIGAGDCEIYATCKDANGQIITSNKIKVHVNELAKQNKDGATFDFTFDGLIIEDEVYATNHINNFYDFEILASAGVEVVTGPSTSTLFANKNALVMRTGLQESINKEFSGGAATTFDFKDHKVTGISFYYGQVYDNRNNFPEFCQKISIETSLDGNTWTEAADITDEVKNNNSSENLHLMEKNFTAASQVRIVMKGNFIGKCYEFSTAGIAFIGEEELN</sequence>
<feature type="compositionally biased region" description="Low complexity" evidence="1">
    <location>
        <begin position="53"/>
        <end position="75"/>
    </location>
</feature>
<name>A0A7M1XI12_9SPIR</name>
<organism evidence="3 4">
    <name type="scientific">Treponema rectale</name>
    <dbReference type="NCBI Taxonomy" id="744512"/>
    <lineage>
        <taxon>Bacteria</taxon>
        <taxon>Pseudomonadati</taxon>
        <taxon>Spirochaetota</taxon>
        <taxon>Spirochaetia</taxon>
        <taxon>Spirochaetales</taxon>
        <taxon>Treponemataceae</taxon>
        <taxon>Treponema</taxon>
    </lineage>
</organism>
<evidence type="ECO:0000256" key="2">
    <source>
        <dbReference type="SAM" id="SignalP"/>
    </source>
</evidence>
<evidence type="ECO:0000313" key="4">
    <source>
        <dbReference type="Proteomes" id="UP000593591"/>
    </source>
</evidence>
<feature type="region of interest" description="Disordered" evidence="1">
    <location>
        <begin position="31"/>
        <end position="77"/>
    </location>
</feature>
<feature type="chain" id="PRO_5032821110" description="F5/8 type C domain-containing protein" evidence="2">
    <location>
        <begin position="23"/>
        <end position="595"/>
    </location>
</feature>
<feature type="compositionally biased region" description="Low complexity" evidence="1">
    <location>
        <begin position="37"/>
        <end position="46"/>
    </location>
</feature>
<evidence type="ECO:0000256" key="1">
    <source>
        <dbReference type="SAM" id="MobiDB-lite"/>
    </source>
</evidence>
<feature type="signal peptide" evidence="2">
    <location>
        <begin position="1"/>
        <end position="22"/>
    </location>
</feature>
<dbReference type="Proteomes" id="UP000593591">
    <property type="component" value="Chromosome"/>
</dbReference>
<dbReference type="PROSITE" id="PS51257">
    <property type="entry name" value="PROKAR_LIPOPROTEIN"/>
    <property type="match status" value="1"/>
</dbReference>